<name>A0ABV7D7K1_9PROT</name>
<evidence type="ECO:0000313" key="2">
    <source>
        <dbReference type="Proteomes" id="UP001595444"/>
    </source>
</evidence>
<gene>
    <name evidence="1" type="ORF">ACFOKA_13660</name>
</gene>
<comment type="caution">
    <text evidence="1">The sequence shown here is derived from an EMBL/GenBank/DDBJ whole genome shotgun (WGS) entry which is preliminary data.</text>
</comment>
<organism evidence="1 2">
    <name type="scientific">Kordiimonas pumila</name>
    <dbReference type="NCBI Taxonomy" id="2161677"/>
    <lineage>
        <taxon>Bacteria</taxon>
        <taxon>Pseudomonadati</taxon>
        <taxon>Pseudomonadota</taxon>
        <taxon>Alphaproteobacteria</taxon>
        <taxon>Kordiimonadales</taxon>
        <taxon>Kordiimonadaceae</taxon>
        <taxon>Kordiimonas</taxon>
    </lineage>
</organism>
<reference evidence="2" key="1">
    <citation type="journal article" date="2019" name="Int. J. Syst. Evol. Microbiol.">
        <title>The Global Catalogue of Microorganisms (GCM) 10K type strain sequencing project: providing services to taxonomists for standard genome sequencing and annotation.</title>
        <authorList>
            <consortium name="The Broad Institute Genomics Platform"/>
            <consortium name="The Broad Institute Genome Sequencing Center for Infectious Disease"/>
            <person name="Wu L."/>
            <person name="Ma J."/>
        </authorList>
    </citation>
    <scope>NUCLEOTIDE SEQUENCE [LARGE SCALE GENOMIC DNA]</scope>
    <source>
        <strain evidence="2">KCTC 62164</strain>
    </source>
</reference>
<dbReference type="Proteomes" id="UP001595444">
    <property type="component" value="Unassembled WGS sequence"/>
</dbReference>
<dbReference type="SUPFAM" id="SSF54427">
    <property type="entry name" value="NTF2-like"/>
    <property type="match status" value="1"/>
</dbReference>
<dbReference type="RefSeq" id="WP_194213414.1">
    <property type="nucleotide sequence ID" value="NZ_CP061205.1"/>
</dbReference>
<dbReference type="EMBL" id="JBHRSL010000010">
    <property type="protein sequence ID" value="MFC3052957.1"/>
    <property type="molecule type" value="Genomic_DNA"/>
</dbReference>
<evidence type="ECO:0000313" key="1">
    <source>
        <dbReference type="EMBL" id="MFC3052957.1"/>
    </source>
</evidence>
<proteinExistence type="predicted"/>
<accession>A0ABV7D7K1</accession>
<keyword evidence="2" id="KW-1185">Reference proteome</keyword>
<sequence>MSLQADIERHIALLEQGQILEAMDQFLADYGVMYANGAVFGEGLHDCMARQMPFMQSVTQLTCTISGLFVDTFSEFCVFKNFVSYSGAEGLPHTVDGLHIQMWAGGKIASEWYFSGDNMADIIAAGILADPAHILELL</sequence>
<evidence type="ECO:0008006" key="3">
    <source>
        <dbReference type="Google" id="ProtNLM"/>
    </source>
</evidence>
<protein>
    <recommendedName>
        <fullName evidence="3">SnoaL-like domain-containing protein</fullName>
    </recommendedName>
</protein>
<dbReference type="InterPro" id="IPR032710">
    <property type="entry name" value="NTF2-like_dom_sf"/>
</dbReference>
<dbReference type="Gene3D" id="3.10.450.50">
    <property type="match status" value="1"/>
</dbReference>